<evidence type="ECO:0000256" key="4">
    <source>
        <dbReference type="PROSITE-ProRule" id="PRU00335"/>
    </source>
</evidence>
<protein>
    <submittedName>
        <fullName evidence="6">TetR/AcrR family transcriptional regulator</fullName>
    </submittedName>
</protein>
<dbReference type="SUPFAM" id="SSF46689">
    <property type="entry name" value="Homeodomain-like"/>
    <property type="match status" value="1"/>
</dbReference>
<evidence type="ECO:0000256" key="2">
    <source>
        <dbReference type="ARBA" id="ARBA00023125"/>
    </source>
</evidence>
<dbReference type="RefSeq" id="WP_339617949.1">
    <property type="nucleotide sequence ID" value="NZ_AP031500.1"/>
</dbReference>
<keyword evidence="7" id="KW-1185">Reference proteome</keyword>
<accession>A0ABV7HPK8</accession>
<evidence type="ECO:0000313" key="6">
    <source>
        <dbReference type="EMBL" id="MFC3154628.1"/>
    </source>
</evidence>
<dbReference type="Pfam" id="PF00440">
    <property type="entry name" value="TetR_N"/>
    <property type="match status" value="1"/>
</dbReference>
<evidence type="ECO:0000313" key="7">
    <source>
        <dbReference type="Proteomes" id="UP001595548"/>
    </source>
</evidence>
<evidence type="ECO:0000259" key="5">
    <source>
        <dbReference type="PROSITE" id="PS50977"/>
    </source>
</evidence>
<reference evidence="7" key="1">
    <citation type="journal article" date="2019" name="Int. J. Syst. Evol. Microbiol.">
        <title>The Global Catalogue of Microorganisms (GCM) 10K type strain sequencing project: providing services to taxonomists for standard genome sequencing and annotation.</title>
        <authorList>
            <consortium name="The Broad Institute Genomics Platform"/>
            <consortium name="The Broad Institute Genome Sequencing Center for Infectious Disease"/>
            <person name="Wu L."/>
            <person name="Ma J."/>
        </authorList>
    </citation>
    <scope>NUCLEOTIDE SEQUENCE [LARGE SCALE GENOMIC DNA]</scope>
    <source>
        <strain evidence="7">KCTC 52141</strain>
    </source>
</reference>
<dbReference type="Gene3D" id="1.10.357.10">
    <property type="entry name" value="Tetracycline Repressor, domain 2"/>
    <property type="match status" value="1"/>
</dbReference>
<name>A0ABV7HPK8_9GAMM</name>
<dbReference type="PROSITE" id="PS50977">
    <property type="entry name" value="HTH_TETR_2"/>
    <property type="match status" value="1"/>
</dbReference>
<dbReference type="InterPro" id="IPR009057">
    <property type="entry name" value="Homeodomain-like_sf"/>
</dbReference>
<proteinExistence type="predicted"/>
<feature type="domain" description="HTH tetR-type" evidence="5">
    <location>
        <begin position="9"/>
        <end position="69"/>
    </location>
</feature>
<evidence type="ECO:0000256" key="1">
    <source>
        <dbReference type="ARBA" id="ARBA00023015"/>
    </source>
</evidence>
<dbReference type="PANTHER" id="PTHR47506">
    <property type="entry name" value="TRANSCRIPTIONAL REGULATORY PROTEIN"/>
    <property type="match status" value="1"/>
</dbReference>
<evidence type="ECO:0000256" key="3">
    <source>
        <dbReference type="ARBA" id="ARBA00023163"/>
    </source>
</evidence>
<dbReference type="InterPro" id="IPR036271">
    <property type="entry name" value="Tet_transcr_reg_TetR-rel_C_sf"/>
</dbReference>
<comment type="caution">
    <text evidence="6">The sequence shown here is derived from an EMBL/GenBank/DDBJ whole genome shotgun (WGS) entry which is preliminary data.</text>
</comment>
<dbReference type="SUPFAM" id="SSF48498">
    <property type="entry name" value="Tetracyclin repressor-like, C-terminal domain"/>
    <property type="match status" value="1"/>
</dbReference>
<dbReference type="Proteomes" id="UP001595548">
    <property type="component" value="Unassembled WGS sequence"/>
</dbReference>
<feature type="DNA-binding region" description="H-T-H motif" evidence="4">
    <location>
        <begin position="32"/>
        <end position="51"/>
    </location>
</feature>
<dbReference type="PRINTS" id="PR00455">
    <property type="entry name" value="HTHTETR"/>
</dbReference>
<gene>
    <name evidence="6" type="ORF">ACFOEB_05380</name>
</gene>
<keyword evidence="1" id="KW-0805">Transcription regulation</keyword>
<dbReference type="PANTHER" id="PTHR47506:SF7">
    <property type="entry name" value="TRANSCRIPTIONAL REGULATORY PROTEIN"/>
    <property type="match status" value="1"/>
</dbReference>
<dbReference type="EMBL" id="JBHRTL010000005">
    <property type="protein sequence ID" value="MFC3154628.1"/>
    <property type="molecule type" value="Genomic_DNA"/>
</dbReference>
<dbReference type="InterPro" id="IPR001647">
    <property type="entry name" value="HTH_TetR"/>
</dbReference>
<sequence length="187" mass="20245">MAWSKTHKPQTREAIVTAAAELFTQLGYERVGIDDVMAAAGLTRGAFYAHFASKSALYAEAITVAAMRARDHVLQHAPVAPSSRDVAERYLSRERAEGQENSCPLAFLATDIHQRDDQVRDAYARVFKGFVSNIARADNLDEQSDKALQAAVLMVGGLAVARALTDDPISDRVLAVCKQAIANLASD</sequence>
<keyword evidence="3" id="KW-0804">Transcription</keyword>
<dbReference type="Gene3D" id="1.10.10.60">
    <property type="entry name" value="Homeodomain-like"/>
    <property type="match status" value="1"/>
</dbReference>
<organism evidence="6 7">
    <name type="scientific">Gilvimarinus japonicus</name>
    <dbReference type="NCBI Taxonomy" id="1796469"/>
    <lineage>
        <taxon>Bacteria</taxon>
        <taxon>Pseudomonadati</taxon>
        <taxon>Pseudomonadota</taxon>
        <taxon>Gammaproteobacteria</taxon>
        <taxon>Cellvibrionales</taxon>
        <taxon>Cellvibrionaceae</taxon>
        <taxon>Gilvimarinus</taxon>
    </lineage>
</organism>
<keyword evidence="2 4" id="KW-0238">DNA-binding</keyword>